<evidence type="ECO:0000313" key="2">
    <source>
        <dbReference type="EMBL" id="CAD8134813.1"/>
    </source>
</evidence>
<name>A0A8S1S5G1_9CILI</name>
<accession>A0A8S1S5G1</accession>
<gene>
    <name evidence="2" type="ORF">PPENT_87.1.T0030516</name>
</gene>
<keyword evidence="1" id="KW-0175">Coiled coil</keyword>
<proteinExistence type="predicted"/>
<sequence>MNKIYFPKRRKIFLSTNYDVPKIIVKTEENEGISIPNETRFKNWNDVFRDFLSETLLKSKQTQLKRNTETSIDRAYLYEVPLQFDNALSISPSKRRKFLLKNLQLEKINLKNLINQFHQLSRQEKDQKINVTYHRSAVIDEGNHDVAFLQLLDEKNKVMLKKQQALDRFDIIRDLIAEKIEKREKEDLVQKKQRIKKFWNDQINV</sequence>
<evidence type="ECO:0000256" key="1">
    <source>
        <dbReference type="SAM" id="Coils"/>
    </source>
</evidence>
<feature type="coiled-coil region" evidence="1">
    <location>
        <begin position="96"/>
        <end position="123"/>
    </location>
</feature>
<reference evidence="2" key="1">
    <citation type="submission" date="2021-01" db="EMBL/GenBank/DDBJ databases">
        <authorList>
            <consortium name="Genoscope - CEA"/>
            <person name="William W."/>
        </authorList>
    </citation>
    <scope>NUCLEOTIDE SEQUENCE</scope>
</reference>
<comment type="caution">
    <text evidence="2">The sequence shown here is derived from an EMBL/GenBank/DDBJ whole genome shotgun (WGS) entry which is preliminary data.</text>
</comment>
<organism evidence="2 3">
    <name type="scientific">Paramecium pentaurelia</name>
    <dbReference type="NCBI Taxonomy" id="43138"/>
    <lineage>
        <taxon>Eukaryota</taxon>
        <taxon>Sar</taxon>
        <taxon>Alveolata</taxon>
        <taxon>Ciliophora</taxon>
        <taxon>Intramacronucleata</taxon>
        <taxon>Oligohymenophorea</taxon>
        <taxon>Peniculida</taxon>
        <taxon>Parameciidae</taxon>
        <taxon>Paramecium</taxon>
    </lineage>
</organism>
<dbReference type="AlphaFoldDB" id="A0A8S1S5G1"/>
<dbReference type="Proteomes" id="UP000689195">
    <property type="component" value="Unassembled WGS sequence"/>
</dbReference>
<protein>
    <submittedName>
        <fullName evidence="2">Uncharacterized protein</fullName>
    </submittedName>
</protein>
<dbReference type="EMBL" id="CAJJDO010000003">
    <property type="protein sequence ID" value="CAD8134813.1"/>
    <property type="molecule type" value="Genomic_DNA"/>
</dbReference>
<evidence type="ECO:0000313" key="3">
    <source>
        <dbReference type="Proteomes" id="UP000689195"/>
    </source>
</evidence>
<keyword evidence="3" id="KW-1185">Reference proteome</keyword>